<dbReference type="RefSeq" id="XP_016633395.1">
    <property type="nucleotide sequence ID" value="XM_016775352.1"/>
</dbReference>
<reference evidence="3 4" key="1">
    <citation type="submission" date="2015-01" db="EMBL/GenBank/DDBJ databases">
        <title>The Genome Sequence of Fonsecaea multimorphosa CBS 102226.</title>
        <authorList>
            <consortium name="The Broad Institute Genomics Platform"/>
            <person name="Cuomo C."/>
            <person name="de Hoog S."/>
            <person name="Gorbushina A."/>
            <person name="Stielow B."/>
            <person name="Teixiera M."/>
            <person name="Abouelleil A."/>
            <person name="Chapman S.B."/>
            <person name="Priest M."/>
            <person name="Young S.K."/>
            <person name="Wortman J."/>
            <person name="Nusbaum C."/>
            <person name="Birren B."/>
        </authorList>
    </citation>
    <scope>NUCLEOTIDE SEQUENCE [LARGE SCALE GENOMIC DNA]</scope>
    <source>
        <strain evidence="3 4">CBS 102226</strain>
    </source>
</reference>
<feature type="compositionally biased region" description="Low complexity" evidence="1">
    <location>
        <begin position="56"/>
        <end position="67"/>
    </location>
</feature>
<evidence type="ECO:0000313" key="4">
    <source>
        <dbReference type="Proteomes" id="UP000053411"/>
    </source>
</evidence>
<dbReference type="Proteomes" id="UP000053411">
    <property type="component" value="Unassembled WGS sequence"/>
</dbReference>
<gene>
    <name evidence="3" type="ORF">Z520_04848</name>
</gene>
<protein>
    <recommendedName>
        <fullName evidence="2">Myb-like DNA-binding domain-containing protein</fullName>
    </recommendedName>
</protein>
<feature type="compositionally biased region" description="Basic and acidic residues" evidence="1">
    <location>
        <begin position="266"/>
        <end position="278"/>
    </location>
</feature>
<sequence length="288" mass="31321">MSRATSDDQLRFLLSCVKHATNGRVDFVEVAKECGVVSKGAAAKRYERLMKANGISSPSGSALSSAPKTTQSKQKARSSDENPPTAKKQKLERNSTPRTSKRAEDSPRSTTVAIANPRDDACEPTPPKFEALALNDRTRRTLSGPPSMLQLSLPSAMFVPSNSVAQGVPYPARQRSPFVGYPTIADAVGHQLVPDVPFYPPFPPAFREPWTFTGQENANASSGFEMFSHQDYASRQSQGVQPPFLDEAMPMRLPPQPQEVVPIHQPSEHLPEEGDSASKSKGHVVVVE</sequence>
<feature type="domain" description="Myb-like DNA-binding" evidence="2">
    <location>
        <begin position="6"/>
        <end position="54"/>
    </location>
</feature>
<proteinExistence type="predicted"/>
<feature type="compositionally biased region" description="Basic and acidic residues" evidence="1">
    <location>
        <begin position="89"/>
        <end position="107"/>
    </location>
</feature>
<evidence type="ECO:0000259" key="2">
    <source>
        <dbReference type="Pfam" id="PF22980"/>
    </source>
</evidence>
<dbReference type="AlphaFoldDB" id="A0A0D2K0C6"/>
<organism evidence="3 4">
    <name type="scientific">Fonsecaea multimorphosa CBS 102226</name>
    <dbReference type="NCBI Taxonomy" id="1442371"/>
    <lineage>
        <taxon>Eukaryota</taxon>
        <taxon>Fungi</taxon>
        <taxon>Dikarya</taxon>
        <taxon>Ascomycota</taxon>
        <taxon>Pezizomycotina</taxon>
        <taxon>Eurotiomycetes</taxon>
        <taxon>Chaetothyriomycetidae</taxon>
        <taxon>Chaetothyriales</taxon>
        <taxon>Herpotrichiellaceae</taxon>
        <taxon>Fonsecaea</taxon>
    </lineage>
</organism>
<dbReference type="GeneID" id="27710594"/>
<accession>A0A0D2K0C6</accession>
<feature type="region of interest" description="Disordered" evidence="1">
    <location>
        <begin position="247"/>
        <end position="288"/>
    </location>
</feature>
<dbReference type="EMBL" id="KN848069">
    <property type="protein sequence ID" value="KIX99272.1"/>
    <property type="molecule type" value="Genomic_DNA"/>
</dbReference>
<dbReference type="InterPro" id="IPR054505">
    <property type="entry name" value="Myb_DNA-bind_8"/>
</dbReference>
<dbReference type="Pfam" id="PF22980">
    <property type="entry name" value="Myb_DNA-bind_8"/>
    <property type="match status" value="1"/>
</dbReference>
<dbReference type="OrthoDB" id="5353914at2759"/>
<evidence type="ECO:0000313" key="3">
    <source>
        <dbReference type="EMBL" id="KIX99272.1"/>
    </source>
</evidence>
<dbReference type="STRING" id="1442371.A0A0D2K0C6"/>
<keyword evidence="4" id="KW-1185">Reference proteome</keyword>
<dbReference type="VEuPathDB" id="FungiDB:Z520_04848"/>
<feature type="region of interest" description="Disordered" evidence="1">
    <location>
        <begin position="54"/>
        <end position="128"/>
    </location>
</feature>
<evidence type="ECO:0000256" key="1">
    <source>
        <dbReference type="SAM" id="MobiDB-lite"/>
    </source>
</evidence>
<name>A0A0D2K0C6_9EURO</name>